<comment type="caution">
    <text evidence="1">The sequence shown here is derived from an EMBL/GenBank/DDBJ whole genome shotgun (WGS) entry which is preliminary data.</text>
</comment>
<dbReference type="Proteomes" id="UP001208938">
    <property type="component" value="Unassembled WGS sequence"/>
</dbReference>
<dbReference type="Pfam" id="PF20135">
    <property type="entry name" value="DUF6525"/>
    <property type="match status" value="1"/>
</dbReference>
<name>A0ABT3GUU5_9RHOB</name>
<protein>
    <submittedName>
        <fullName evidence="1">DUF6525 family protein</fullName>
    </submittedName>
</protein>
<accession>A0ABT3GUU5</accession>
<evidence type="ECO:0000313" key="2">
    <source>
        <dbReference type="Proteomes" id="UP001208938"/>
    </source>
</evidence>
<organism evidence="1 2">
    <name type="scientific">Pararhodobacter zhoushanensis</name>
    <dbReference type="NCBI Taxonomy" id="2479545"/>
    <lineage>
        <taxon>Bacteria</taxon>
        <taxon>Pseudomonadati</taxon>
        <taxon>Pseudomonadota</taxon>
        <taxon>Alphaproteobacteria</taxon>
        <taxon>Rhodobacterales</taxon>
        <taxon>Paracoccaceae</taxon>
        <taxon>Pararhodobacter</taxon>
    </lineage>
</organism>
<evidence type="ECO:0000313" key="1">
    <source>
        <dbReference type="EMBL" id="MCW1931312.1"/>
    </source>
</evidence>
<dbReference type="RefSeq" id="WP_264504437.1">
    <property type="nucleotide sequence ID" value="NZ_JAPDFL010000001.1"/>
</dbReference>
<sequence>MRNLSTGLRRRAGSMRAHDALPPGLRAWLQQAALPWSARSALRLWTRALAQTGDPGAARARLERAEASMLARDAMRVWGPGHPACTPRSK</sequence>
<proteinExistence type="predicted"/>
<keyword evidence="2" id="KW-1185">Reference proteome</keyword>
<dbReference type="EMBL" id="JAPDFL010000001">
    <property type="protein sequence ID" value="MCW1931312.1"/>
    <property type="molecule type" value="Genomic_DNA"/>
</dbReference>
<gene>
    <name evidence="1" type="ORF">OKW52_03270</name>
</gene>
<reference evidence="1 2" key="1">
    <citation type="submission" date="2022-10" db="EMBL/GenBank/DDBJ databases">
        <title>Pararhodobacter sp. nov., isolated from marine algae.</title>
        <authorList>
            <person name="Choi B.J."/>
            <person name="Kim J.M."/>
            <person name="Lee J.K."/>
            <person name="Choi D.G."/>
            <person name="Jeon C.O."/>
        </authorList>
    </citation>
    <scope>NUCLEOTIDE SEQUENCE [LARGE SCALE GENOMIC DNA]</scope>
    <source>
        <strain evidence="1 2">ZQ420</strain>
    </source>
</reference>
<dbReference type="InterPro" id="IPR045386">
    <property type="entry name" value="DUF6525"/>
</dbReference>